<dbReference type="Proteomes" id="UP001172155">
    <property type="component" value="Unassembled WGS sequence"/>
</dbReference>
<dbReference type="Pfam" id="PF00135">
    <property type="entry name" value="COesterase"/>
    <property type="match status" value="1"/>
</dbReference>
<comment type="similarity">
    <text evidence="1 3">Belongs to the type-B carboxylesterase/lipase family.</text>
</comment>
<keyword evidence="3" id="KW-0732">Signal</keyword>
<dbReference type="InterPro" id="IPR029058">
    <property type="entry name" value="AB_hydrolase_fold"/>
</dbReference>
<dbReference type="PANTHER" id="PTHR11559">
    <property type="entry name" value="CARBOXYLESTERASE"/>
    <property type="match status" value="1"/>
</dbReference>
<organism evidence="5 6">
    <name type="scientific">Schizothecium vesticola</name>
    <dbReference type="NCBI Taxonomy" id="314040"/>
    <lineage>
        <taxon>Eukaryota</taxon>
        <taxon>Fungi</taxon>
        <taxon>Dikarya</taxon>
        <taxon>Ascomycota</taxon>
        <taxon>Pezizomycotina</taxon>
        <taxon>Sordariomycetes</taxon>
        <taxon>Sordariomycetidae</taxon>
        <taxon>Sordariales</taxon>
        <taxon>Schizotheciaceae</taxon>
        <taxon>Schizothecium</taxon>
    </lineage>
</organism>
<dbReference type="GO" id="GO:0016787">
    <property type="term" value="F:hydrolase activity"/>
    <property type="evidence" value="ECO:0007669"/>
    <property type="project" value="UniProtKB-KW"/>
</dbReference>
<proteinExistence type="inferred from homology"/>
<accession>A0AA40F3P4</accession>
<evidence type="ECO:0000259" key="4">
    <source>
        <dbReference type="Pfam" id="PF00135"/>
    </source>
</evidence>
<keyword evidence="6" id="KW-1185">Reference proteome</keyword>
<keyword evidence="2 3" id="KW-0378">Hydrolase</keyword>
<dbReference type="EC" id="3.1.1.-" evidence="3"/>
<protein>
    <recommendedName>
        <fullName evidence="3">Carboxylic ester hydrolase</fullName>
        <ecNumber evidence="3">3.1.1.-</ecNumber>
    </recommendedName>
</protein>
<evidence type="ECO:0000256" key="2">
    <source>
        <dbReference type="ARBA" id="ARBA00022801"/>
    </source>
</evidence>
<dbReference type="InterPro" id="IPR002018">
    <property type="entry name" value="CarbesteraseB"/>
</dbReference>
<feature type="domain" description="Carboxylesterase type B" evidence="4">
    <location>
        <begin position="20"/>
        <end position="543"/>
    </location>
</feature>
<dbReference type="Gene3D" id="3.40.50.1820">
    <property type="entry name" value="alpha/beta hydrolase"/>
    <property type="match status" value="1"/>
</dbReference>
<dbReference type="InterPro" id="IPR019826">
    <property type="entry name" value="Carboxylesterase_B_AS"/>
</dbReference>
<feature type="chain" id="PRO_5041490297" description="Carboxylic ester hydrolase" evidence="3">
    <location>
        <begin position="19"/>
        <end position="573"/>
    </location>
</feature>
<evidence type="ECO:0000256" key="3">
    <source>
        <dbReference type="RuleBase" id="RU361235"/>
    </source>
</evidence>
<gene>
    <name evidence="5" type="ORF">B0T18DRAFT_322985</name>
</gene>
<evidence type="ECO:0000256" key="1">
    <source>
        <dbReference type="ARBA" id="ARBA00005964"/>
    </source>
</evidence>
<dbReference type="InterPro" id="IPR050309">
    <property type="entry name" value="Type-B_Carboxylest/Lipase"/>
</dbReference>
<feature type="signal peptide" evidence="3">
    <location>
        <begin position="1"/>
        <end position="18"/>
    </location>
</feature>
<dbReference type="AlphaFoldDB" id="A0AA40F3P4"/>
<dbReference type="PROSITE" id="PS00122">
    <property type="entry name" value="CARBOXYLESTERASE_B_1"/>
    <property type="match status" value="1"/>
</dbReference>
<comment type="caution">
    <text evidence="5">The sequence shown here is derived from an EMBL/GenBank/DDBJ whole genome shotgun (WGS) entry which is preliminary data.</text>
</comment>
<reference evidence="5" key="1">
    <citation type="submission" date="2023-06" db="EMBL/GenBank/DDBJ databases">
        <title>Genome-scale phylogeny and comparative genomics of the fungal order Sordariales.</title>
        <authorList>
            <consortium name="Lawrence Berkeley National Laboratory"/>
            <person name="Hensen N."/>
            <person name="Bonometti L."/>
            <person name="Westerberg I."/>
            <person name="Brannstrom I.O."/>
            <person name="Guillou S."/>
            <person name="Cros-Aarteil S."/>
            <person name="Calhoun S."/>
            <person name="Haridas S."/>
            <person name="Kuo A."/>
            <person name="Mondo S."/>
            <person name="Pangilinan J."/>
            <person name="Riley R."/>
            <person name="LaButti K."/>
            <person name="Andreopoulos B."/>
            <person name="Lipzen A."/>
            <person name="Chen C."/>
            <person name="Yanf M."/>
            <person name="Daum C."/>
            <person name="Ng V."/>
            <person name="Clum A."/>
            <person name="Steindorff A."/>
            <person name="Ohm R."/>
            <person name="Martin F."/>
            <person name="Silar P."/>
            <person name="Natvig D."/>
            <person name="Lalanne C."/>
            <person name="Gautier V."/>
            <person name="Ament-velasquez S.L."/>
            <person name="Kruys A."/>
            <person name="Hutchinson M.I."/>
            <person name="Powell A.J."/>
            <person name="Barry K."/>
            <person name="Miller A.N."/>
            <person name="Grigoriev I.V."/>
            <person name="Debuchy R."/>
            <person name="Gladieux P."/>
            <person name="Thoren M.H."/>
            <person name="Johannesson H."/>
        </authorList>
    </citation>
    <scope>NUCLEOTIDE SEQUENCE</scope>
    <source>
        <strain evidence="5">SMH3187-1</strain>
    </source>
</reference>
<dbReference type="EMBL" id="JAUKUD010000003">
    <property type="protein sequence ID" value="KAK0750500.1"/>
    <property type="molecule type" value="Genomic_DNA"/>
</dbReference>
<dbReference type="SUPFAM" id="SSF53474">
    <property type="entry name" value="alpha/beta-Hydrolases"/>
    <property type="match status" value="1"/>
</dbReference>
<evidence type="ECO:0000313" key="5">
    <source>
        <dbReference type="EMBL" id="KAK0750500.1"/>
    </source>
</evidence>
<name>A0AA40F3P4_9PEZI</name>
<sequence>MKSLLLLPLLAATALTSASPPTAHTKNGTYLGRQLPSFAQDLFLNIPYAHSPRLRNPIPLLTQSWPGLRSAEYYGPICPNFASAANMARANVTGMDDECLNLNVIRPSDHRGEALPVVVWLYGGGFVDGFGADLNSNTSWLVQASVAQGQPVMAVTLNYRVGFFGFPSGPEAAREGVTNLGLKDQRMALRWVRENIAAFGGDPGKVTLWGQSAGACSIAYHLMHPDRGEKLFDRGVLVSSSTGLGNGFGVDGVAERRTWERVVNASGCATLECMRGMGREELRVAASGGMPVLAWWPSVDGETVVGDPTVVMGEGGMRADVPVMVGENSDEGFVLTNNGRVYPETEEELRAALKGAFGRAGEGAIEELLRVYPEGGPVPPYALGPGEKETTMFCDEMDKAGLKCSRELRRLAGILGDNALSYGRRLMMRKLAEKGGRVWSWRFDTWPTGFPIEPQYESAPGFAMHGADYAYHFGFPRDYELYGNNPPVADVPAHRALSKAMVARLIAFIHSGDPNKVPGTKAIPHWPQYSVKNPKNMVWNATSTLNVHVEDDTFRKEGFDIWTKYPLELSYTR</sequence>
<evidence type="ECO:0000313" key="6">
    <source>
        <dbReference type="Proteomes" id="UP001172155"/>
    </source>
</evidence>